<keyword evidence="5" id="KW-1185">Reference proteome</keyword>
<dbReference type="Gene3D" id="3.40.50.150">
    <property type="entry name" value="Vaccinia Virus protein VP39"/>
    <property type="match status" value="1"/>
</dbReference>
<dbReference type="GO" id="GO:0008168">
    <property type="term" value="F:methyltransferase activity"/>
    <property type="evidence" value="ECO:0007669"/>
    <property type="project" value="UniProtKB-KW"/>
</dbReference>
<organism evidence="4 5">
    <name type="scientific">Cryobacterium mannosilyticum</name>
    <dbReference type="NCBI Taxonomy" id="1259190"/>
    <lineage>
        <taxon>Bacteria</taxon>
        <taxon>Bacillati</taxon>
        <taxon>Actinomycetota</taxon>
        <taxon>Actinomycetes</taxon>
        <taxon>Micrococcales</taxon>
        <taxon>Microbacteriaceae</taxon>
        <taxon>Cryobacterium</taxon>
    </lineage>
</organism>
<evidence type="ECO:0000313" key="5">
    <source>
        <dbReference type="Proteomes" id="UP000297643"/>
    </source>
</evidence>
<keyword evidence="2 4" id="KW-0808">Transferase</keyword>
<dbReference type="GO" id="GO:0032259">
    <property type="term" value="P:methylation"/>
    <property type="evidence" value="ECO:0007669"/>
    <property type="project" value="UniProtKB-KW"/>
</dbReference>
<comment type="caution">
    <text evidence="4">The sequence shown here is derived from an EMBL/GenBank/DDBJ whole genome shotgun (WGS) entry which is preliminary data.</text>
</comment>
<proteinExistence type="predicted"/>
<feature type="coiled-coil region" evidence="3">
    <location>
        <begin position="301"/>
        <end position="335"/>
    </location>
</feature>
<dbReference type="AlphaFoldDB" id="A0A4R8W5X0"/>
<dbReference type="Pfam" id="PF13578">
    <property type="entry name" value="Methyltransf_24"/>
    <property type="match status" value="1"/>
</dbReference>
<dbReference type="Proteomes" id="UP000297643">
    <property type="component" value="Unassembled WGS sequence"/>
</dbReference>
<evidence type="ECO:0000256" key="1">
    <source>
        <dbReference type="ARBA" id="ARBA00022603"/>
    </source>
</evidence>
<gene>
    <name evidence="4" type="ORF">E3O32_13735</name>
</gene>
<evidence type="ECO:0000313" key="4">
    <source>
        <dbReference type="EMBL" id="TFC01218.1"/>
    </source>
</evidence>
<accession>A0A4R8W5X0</accession>
<dbReference type="SUPFAM" id="SSF53335">
    <property type="entry name" value="S-adenosyl-L-methionine-dependent methyltransferases"/>
    <property type="match status" value="1"/>
</dbReference>
<evidence type="ECO:0000256" key="2">
    <source>
        <dbReference type="ARBA" id="ARBA00022679"/>
    </source>
</evidence>
<dbReference type="GO" id="GO:0005886">
    <property type="term" value="C:plasma membrane"/>
    <property type="evidence" value="ECO:0007669"/>
    <property type="project" value="TreeGrafter"/>
</dbReference>
<name>A0A4R8W5X0_9MICO</name>
<keyword evidence="1 4" id="KW-0489">Methyltransferase</keyword>
<dbReference type="PANTHER" id="PTHR40048">
    <property type="entry name" value="RHAMNOSYL O-METHYLTRANSFERASE"/>
    <property type="match status" value="1"/>
</dbReference>
<keyword evidence="3" id="KW-0175">Coiled coil</keyword>
<dbReference type="EMBL" id="SOFM01000043">
    <property type="protein sequence ID" value="TFC01218.1"/>
    <property type="molecule type" value="Genomic_DNA"/>
</dbReference>
<protein>
    <submittedName>
        <fullName evidence="4">Class I SAM-dependent methyltransferase</fullName>
    </submittedName>
</protein>
<dbReference type="InterPro" id="IPR029063">
    <property type="entry name" value="SAM-dependent_MTases_sf"/>
</dbReference>
<dbReference type="PANTHER" id="PTHR40048:SF1">
    <property type="entry name" value="RHAMNOSYL O-METHYLTRANSFERASE"/>
    <property type="match status" value="1"/>
</dbReference>
<evidence type="ECO:0000256" key="3">
    <source>
        <dbReference type="SAM" id="Coils"/>
    </source>
</evidence>
<sequence length="363" mass="40896">MPVPSALYVFPRSKRGEMVACLREVVAFRAAAQEASHVNEVPPGSDFLDEGTVRPSDSWISDTSYWVPRHLVESAWLEHAPFAFWLVDAIRPAAIAELGTHNGFSYFVFCETIVRLGLPTRTFALDSWQGDDQAGFYGADVYENVSTINKTDYSAFSTLLRGYFDDSLDSIPDGSIDLLHIDGRHGYDDVRHDFEAWRPKLSDRGVVIFHDIAEHQEGFGVWQFWEELAVQFPSFAFDHGHGLGVLAVGSRVPPRLRAFFDAGVENADQIKEFYLGRGRAVAKEYRVSVQAAEVPALQAEVSALRSELQNAGLRVEEKEREIALHESERLGLVDQVNSLHHSTSWRLTRPLRLASDLVHRRRD</sequence>
<dbReference type="GO" id="GO:0071770">
    <property type="term" value="P:DIM/DIP cell wall layer assembly"/>
    <property type="evidence" value="ECO:0007669"/>
    <property type="project" value="TreeGrafter"/>
</dbReference>
<reference evidence="4 5" key="1">
    <citation type="submission" date="2019-03" db="EMBL/GenBank/DDBJ databases">
        <title>Genomics of glacier-inhabiting Cryobacterium strains.</title>
        <authorList>
            <person name="Liu Q."/>
            <person name="Xin Y.-H."/>
        </authorList>
    </citation>
    <scope>NUCLEOTIDE SEQUENCE [LARGE SCALE GENOMIC DNA]</scope>
    <source>
        <strain evidence="4 5">RHLT2-21</strain>
    </source>
</reference>